<dbReference type="PANTHER" id="PTHR10000">
    <property type="entry name" value="PHOSPHOSERINE PHOSPHATASE"/>
    <property type="match status" value="1"/>
</dbReference>
<dbReference type="InterPro" id="IPR023214">
    <property type="entry name" value="HAD_sf"/>
</dbReference>
<reference evidence="1 2" key="1">
    <citation type="submission" date="2018-08" db="EMBL/GenBank/DDBJ databases">
        <title>Genome Lactobacillus garii FI11369.</title>
        <authorList>
            <person name="Diaz M."/>
            <person name="Narbad A."/>
        </authorList>
    </citation>
    <scope>NUCLEOTIDE SEQUENCE [LARGE SCALE GENOMIC DNA]</scope>
    <source>
        <strain evidence="1 2">FI11369</strain>
    </source>
</reference>
<gene>
    <name evidence="1" type="ORF">D1831_03120</name>
</gene>
<dbReference type="InterPro" id="IPR036412">
    <property type="entry name" value="HAD-like_sf"/>
</dbReference>
<dbReference type="AlphaFoldDB" id="A0A3R8KG63"/>
<comment type="caution">
    <text evidence="1">The sequence shown here is derived from an EMBL/GenBank/DDBJ whole genome shotgun (WGS) entry which is preliminary data.</text>
</comment>
<dbReference type="NCBIfam" id="TIGR00099">
    <property type="entry name" value="Cof-subfamily"/>
    <property type="match status" value="1"/>
</dbReference>
<keyword evidence="2" id="KW-1185">Reference proteome</keyword>
<dbReference type="PROSITE" id="PS01229">
    <property type="entry name" value="COF_2"/>
    <property type="match status" value="1"/>
</dbReference>
<dbReference type="Pfam" id="PF08282">
    <property type="entry name" value="Hydrolase_3"/>
    <property type="match status" value="1"/>
</dbReference>
<name>A0A3R8KG63_9LACO</name>
<sequence>MIKLMATDMDGTFLKDDMTYNEAKFALLYQQMQLRGIRFVVASGNQYYQLRSFFKDYPEMIYVAENGAYIRDQNHVYAQHAFAPAIVQQILAKIATIPELKLLVCGAKSAYTLTTTDPDHVKLVRHYYHRLAVIKSYDHLDDDVLKFAITCPPEKTAAIVEQLRTALVGLGEPTSSGHGDIDIIQPGMNKAAGLKELGNVLGIELADMVAFGDGGNDLEMLREVGLGIAMANAQPAVTAVADQTTTTNQEQGVLTAISQLLGN</sequence>
<dbReference type="OrthoDB" id="9814970at2"/>
<proteinExistence type="predicted"/>
<dbReference type="Gene3D" id="3.40.50.1000">
    <property type="entry name" value="HAD superfamily/HAD-like"/>
    <property type="match status" value="1"/>
</dbReference>
<dbReference type="NCBIfam" id="TIGR01484">
    <property type="entry name" value="HAD-SF-IIB"/>
    <property type="match status" value="1"/>
</dbReference>
<dbReference type="PANTHER" id="PTHR10000:SF53">
    <property type="entry name" value="5-AMINO-6-(5-PHOSPHO-D-RIBITYLAMINO)URACIL PHOSPHATASE YBJI-RELATED"/>
    <property type="match status" value="1"/>
</dbReference>
<dbReference type="CDD" id="cd07518">
    <property type="entry name" value="HAD_YbiV-Like"/>
    <property type="match status" value="1"/>
</dbReference>
<dbReference type="InterPro" id="IPR006379">
    <property type="entry name" value="HAD-SF_hydro_IIB"/>
</dbReference>
<dbReference type="GO" id="GO:0005829">
    <property type="term" value="C:cytosol"/>
    <property type="evidence" value="ECO:0007669"/>
    <property type="project" value="TreeGrafter"/>
</dbReference>
<keyword evidence="1" id="KW-0378">Hydrolase</keyword>
<dbReference type="EMBL" id="QWZQ01000007">
    <property type="protein sequence ID" value="RRK11230.1"/>
    <property type="molecule type" value="Genomic_DNA"/>
</dbReference>
<dbReference type="SFLD" id="SFLDG01140">
    <property type="entry name" value="C2.B:_Phosphomannomutase_and_P"/>
    <property type="match status" value="1"/>
</dbReference>
<dbReference type="GO" id="GO:0016791">
    <property type="term" value="F:phosphatase activity"/>
    <property type="evidence" value="ECO:0007669"/>
    <property type="project" value="TreeGrafter"/>
</dbReference>
<protein>
    <submittedName>
        <fullName evidence="1">HAD family hydrolase</fullName>
    </submittedName>
</protein>
<dbReference type="GO" id="GO:0000287">
    <property type="term" value="F:magnesium ion binding"/>
    <property type="evidence" value="ECO:0007669"/>
    <property type="project" value="TreeGrafter"/>
</dbReference>
<dbReference type="Gene3D" id="3.30.1240.10">
    <property type="match status" value="1"/>
</dbReference>
<organism evidence="1 2">
    <name type="scientific">Lactiplantibacillus garii</name>
    <dbReference type="NCBI Taxonomy" id="2306423"/>
    <lineage>
        <taxon>Bacteria</taxon>
        <taxon>Bacillati</taxon>
        <taxon>Bacillota</taxon>
        <taxon>Bacilli</taxon>
        <taxon>Lactobacillales</taxon>
        <taxon>Lactobacillaceae</taxon>
        <taxon>Lactiplantibacillus</taxon>
    </lineage>
</organism>
<dbReference type="InterPro" id="IPR000150">
    <property type="entry name" value="Cof"/>
</dbReference>
<evidence type="ECO:0000313" key="1">
    <source>
        <dbReference type="EMBL" id="RRK11230.1"/>
    </source>
</evidence>
<dbReference type="SFLD" id="SFLDS00003">
    <property type="entry name" value="Haloacid_Dehalogenase"/>
    <property type="match status" value="1"/>
</dbReference>
<dbReference type="RefSeq" id="WP_125071471.1">
    <property type="nucleotide sequence ID" value="NZ_QWZQ01000007.1"/>
</dbReference>
<evidence type="ECO:0000313" key="2">
    <source>
        <dbReference type="Proteomes" id="UP000283633"/>
    </source>
</evidence>
<accession>A0A3R8KG63</accession>
<dbReference type="SUPFAM" id="SSF56784">
    <property type="entry name" value="HAD-like"/>
    <property type="match status" value="1"/>
</dbReference>
<dbReference type="Proteomes" id="UP000283633">
    <property type="component" value="Unassembled WGS sequence"/>
</dbReference>